<dbReference type="Proteomes" id="UP000823749">
    <property type="component" value="Chromosome 10"/>
</dbReference>
<feature type="compositionally biased region" description="Low complexity" evidence="1">
    <location>
        <begin position="107"/>
        <end position="121"/>
    </location>
</feature>
<reference evidence="3" key="1">
    <citation type="submission" date="2020-08" db="EMBL/GenBank/DDBJ databases">
        <title>Plant Genome Project.</title>
        <authorList>
            <person name="Zhang R.-G."/>
        </authorList>
    </citation>
    <scope>NUCLEOTIDE SEQUENCE</scope>
    <source>
        <strain evidence="3">WSP0</strain>
        <tissue evidence="3">Leaf</tissue>
    </source>
</reference>
<feature type="region of interest" description="Disordered" evidence="1">
    <location>
        <begin position="80"/>
        <end position="129"/>
    </location>
</feature>
<dbReference type="EMBL" id="JACTNZ010000010">
    <property type="protein sequence ID" value="KAG5528131.1"/>
    <property type="molecule type" value="Genomic_DNA"/>
</dbReference>
<evidence type="ECO:0000313" key="3">
    <source>
        <dbReference type="EMBL" id="KAG5528131.1"/>
    </source>
</evidence>
<keyword evidence="2" id="KW-0732">Signal</keyword>
<dbReference type="AlphaFoldDB" id="A0AAV6IHI5"/>
<name>A0AAV6IHI5_9ERIC</name>
<evidence type="ECO:0008006" key="5">
    <source>
        <dbReference type="Google" id="ProtNLM"/>
    </source>
</evidence>
<accession>A0AAV6IHI5</accession>
<evidence type="ECO:0000256" key="2">
    <source>
        <dbReference type="SAM" id="SignalP"/>
    </source>
</evidence>
<proteinExistence type="predicted"/>
<feature type="signal peptide" evidence="2">
    <location>
        <begin position="1"/>
        <end position="17"/>
    </location>
</feature>
<keyword evidence="4" id="KW-1185">Reference proteome</keyword>
<protein>
    <recommendedName>
        <fullName evidence="5">Secreted protein</fullName>
    </recommendedName>
</protein>
<gene>
    <name evidence="3" type="ORF">RHGRI_028910</name>
</gene>
<evidence type="ECO:0000256" key="1">
    <source>
        <dbReference type="SAM" id="MobiDB-lite"/>
    </source>
</evidence>
<evidence type="ECO:0000313" key="4">
    <source>
        <dbReference type="Proteomes" id="UP000823749"/>
    </source>
</evidence>
<organism evidence="3 4">
    <name type="scientific">Rhododendron griersonianum</name>
    <dbReference type="NCBI Taxonomy" id="479676"/>
    <lineage>
        <taxon>Eukaryota</taxon>
        <taxon>Viridiplantae</taxon>
        <taxon>Streptophyta</taxon>
        <taxon>Embryophyta</taxon>
        <taxon>Tracheophyta</taxon>
        <taxon>Spermatophyta</taxon>
        <taxon>Magnoliopsida</taxon>
        <taxon>eudicotyledons</taxon>
        <taxon>Gunneridae</taxon>
        <taxon>Pentapetalae</taxon>
        <taxon>asterids</taxon>
        <taxon>Ericales</taxon>
        <taxon>Ericaceae</taxon>
        <taxon>Ericoideae</taxon>
        <taxon>Rhodoreae</taxon>
        <taxon>Rhododendron</taxon>
    </lineage>
</organism>
<feature type="chain" id="PRO_5043563180" description="Secreted protein" evidence="2">
    <location>
        <begin position="18"/>
        <end position="129"/>
    </location>
</feature>
<comment type="caution">
    <text evidence="3">The sequence shown here is derived from an EMBL/GenBank/DDBJ whole genome shotgun (WGS) entry which is preliminary data.</text>
</comment>
<sequence length="129" mass="14216">MLLRLQNAILFLAYTVATPPLHYRCLRCLPPLPLHIITAAAPPHHLRYMSPLLLRITSATSPLPLCLHCLSFSKRLPSEPLHPTHHRTTSDGKPSPLGIAGATHQWPPAAFTTPLPTTTLPPLHPDTDR</sequence>